<evidence type="ECO:0000259" key="2">
    <source>
        <dbReference type="SMART" id="SM00458"/>
    </source>
</evidence>
<dbReference type="SUPFAM" id="SSF49899">
    <property type="entry name" value="Concanavalin A-like lectins/glucanases"/>
    <property type="match status" value="1"/>
</dbReference>
<dbReference type="PANTHER" id="PTHR10963:SF55">
    <property type="entry name" value="GLYCOSIDE HYDROLASE FAMILY 16 PROTEIN"/>
    <property type="match status" value="1"/>
</dbReference>
<dbReference type="Proteomes" id="UP001344658">
    <property type="component" value="Unassembled WGS sequence"/>
</dbReference>
<evidence type="ECO:0000313" key="4">
    <source>
        <dbReference type="Proteomes" id="UP001344658"/>
    </source>
</evidence>
<accession>A0ABU7PDD4</accession>
<dbReference type="SUPFAM" id="SSF50370">
    <property type="entry name" value="Ricin B-like lectins"/>
    <property type="match status" value="1"/>
</dbReference>
<organism evidence="3 4">
    <name type="scientific">Actinacidiphila polyblastidii</name>
    <dbReference type="NCBI Taxonomy" id="3110430"/>
    <lineage>
        <taxon>Bacteria</taxon>
        <taxon>Bacillati</taxon>
        <taxon>Actinomycetota</taxon>
        <taxon>Actinomycetes</taxon>
        <taxon>Kitasatosporales</taxon>
        <taxon>Streptomycetaceae</taxon>
        <taxon>Actinacidiphila</taxon>
    </lineage>
</organism>
<dbReference type="PANTHER" id="PTHR10963">
    <property type="entry name" value="GLYCOSYL HYDROLASE-RELATED"/>
    <property type="match status" value="1"/>
</dbReference>
<keyword evidence="4" id="KW-1185">Reference proteome</keyword>
<gene>
    <name evidence="3" type="ORF">V2S66_14185</name>
</gene>
<dbReference type="InterPro" id="IPR050546">
    <property type="entry name" value="Glycosyl_Hydrlase_16"/>
</dbReference>
<dbReference type="InterPro" id="IPR013320">
    <property type="entry name" value="ConA-like_dom_sf"/>
</dbReference>
<dbReference type="CDD" id="cd23451">
    <property type="entry name" value="beta-trefoil_Ricin_laminarinase"/>
    <property type="match status" value="1"/>
</dbReference>
<evidence type="ECO:0000313" key="3">
    <source>
        <dbReference type="EMBL" id="MEE4543112.1"/>
    </source>
</evidence>
<sequence length="285" mass="29319">MLGSTLRTGTTWPASGEVDILEDINSRSSVFGTLHCGVNPGGPCNESTGIGSGERACGGCQTGYHTYAVQIDRSVSPEQIRWYLDGTNYFTVNANQVDATTWANAVDHPFFIIYDLAMGGGFPDAFGGGPNAATVSGGQMNIDYVAVYNKGPGSGSSGRTGPVTSGVAGKCLDDFAGSSANGTKADLWDCNGTPAQQWTGNGSTLTINGKCLDVTGAGTANGSPVELWDCNSGGNQVWQPYGGGYRNPASGRCLDDPGATSTNGTQLELWDCNGTAAQIWSLPGA</sequence>
<protein>
    <submittedName>
        <fullName evidence="3">Ricin-type beta-trefoil lectin domain protein</fullName>
    </submittedName>
</protein>
<comment type="similarity">
    <text evidence="1">Belongs to the glycosyl hydrolase 16 family.</text>
</comment>
<proteinExistence type="inferred from homology"/>
<dbReference type="Gene3D" id="2.80.10.50">
    <property type="match status" value="3"/>
</dbReference>
<reference evidence="3 4" key="1">
    <citation type="submission" date="2023-12" db="EMBL/GenBank/DDBJ databases">
        <title>Streptomyces sp. V4-01.</title>
        <authorList>
            <person name="Somphong A."/>
            <person name="Phongsopitanun W."/>
        </authorList>
    </citation>
    <scope>NUCLEOTIDE SEQUENCE [LARGE SCALE GENOMIC DNA]</scope>
    <source>
        <strain evidence="3 4">V4-01</strain>
    </source>
</reference>
<dbReference type="SMART" id="SM00458">
    <property type="entry name" value="RICIN"/>
    <property type="match status" value="1"/>
</dbReference>
<dbReference type="RefSeq" id="WP_330795250.1">
    <property type="nucleotide sequence ID" value="NZ_JAZEWV010000009.1"/>
</dbReference>
<dbReference type="InterPro" id="IPR035992">
    <property type="entry name" value="Ricin_B-like_lectins"/>
</dbReference>
<dbReference type="Gene3D" id="2.60.120.200">
    <property type="match status" value="1"/>
</dbReference>
<dbReference type="EMBL" id="JAZEWV010000009">
    <property type="protein sequence ID" value="MEE4543112.1"/>
    <property type="molecule type" value="Genomic_DNA"/>
</dbReference>
<name>A0ABU7PDD4_9ACTN</name>
<dbReference type="PROSITE" id="PS50231">
    <property type="entry name" value="RICIN_B_LECTIN"/>
    <property type="match status" value="1"/>
</dbReference>
<dbReference type="InterPro" id="IPR000772">
    <property type="entry name" value="Ricin_B_lectin"/>
</dbReference>
<feature type="domain" description="Ricin B lectin" evidence="2">
    <location>
        <begin position="160"/>
        <end position="283"/>
    </location>
</feature>
<comment type="caution">
    <text evidence="3">The sequence shown here is derived from an EMBL/GenBank/DDBJ whole genome shotgun (WGS) entry which is preliminary data.</text>
</comment>
<dbReference type="Pfam" id="PF00652">
    <property type="entry name" value="Ricin_B_lectin"/>
    <property type="match status" value="1"/>
</dbReference>
<evidence type="ECO:0000256" key="1">
    <source>
        <dbReference type="ARBA" id="ARBA00006865"/>
    </source>
</evidence>